<comment type="similarity">
    <text evidence="2 11">Belongs to the glypican family.</text>
</comment>
<gene>
    <name evidence="15" type="primary">LOC106805040</name>
</gene>
<feature type="chain" id="PRO_5046809820" evidence="13">
    <location>
        <begin position="25"/>
        <end position="622"/>
    </location>
</feature>
<keyword evidence="14" id="KW-1185">Reference proteome</keyword>
<evidence type="ECO:0000256" key="3">
    <source>
        <dbReference type="ARBA" id="ARBA00022475"/>
    </source>
</evidence>
<keyword evidence="10" id="KW-0449">Lipoprotein</keyword>
<evidence type="ECO:0000256" key="2">
    <source>
        <dbReference type="ARBA" id="ARBA00010260"/>
    </source>
</evidence>
<keyword evidence="4" id="KW-0336">GPI-anchor</keyword>
<evidence type="ECO:0000256" key="6">
    <source>
        <dbReference type="ARBA" id="ARBA00022974"/>
    </source>
</evidence>
<evidence type="ECO:0000256" key="9">
    <source>
        <dbReference type="ARBA" id="ARBA00023207"/>
    </source>
</evidence>
<dbReference type="RefSeq" id="XP_014661996.1">
    <property type="nucleotide sequence ID" value="XM_014806510.1"/>
</dbReference>
<keyword evidence="8" id="KW-0325">Glycoprotein</keyword>
<feature type="region of interest" description="Disordered" evidence="12">
    <location>
        <begin position="349"/>
        <end position="370"/>
    </location>
</feature>
<proteinExistence type="inferred from homology"/>
<dbReference type="PANTHER" id="PTHR10822:SF30">
    <property type="entry name" value="DALLY-LIKE, ISOFORM A"/>
    <property type="match status" value="1"/>
</dbReference>
<evidence type="ECO:0000256" key="11">
    <source>
        <dbReference type="RuleBase" id="RU003518"/>
    </source>
</evidence>
<evidence type="ECO:0000256" key="10">
    <source>
        <dbReference type="ARBA" id="ARBA00023288"/>
    </source>
</evidence>
<reference evidence="15" key="1">
    <citation type="submission" date="2025-08" db="UniProtKB">
        <authorList>
            <consortium name="RefSeq"/>
        </authorList>
    </citation>
    <scope>IDENTIFICATION</scope>
</reference>
<evidence type="ECO:0000256" key="1">
    <source>
        <dbReference type="ARBA" id="ARBA00004609"/>
    </source>
</evidence>
<evidence type="ECO:0000256" key="8">
    <source>
        <dbReference type="ARBA" id="ARBA00023180"/>
    </source>
</evidence>
<dbReference type="PANTHER" id="PTHR10822">
    <property type="entry name" value="GLYPICAN"/>
    <property type="match status" value="1"/>
</dbReference>
<feature type="compositionally biased region" description="Acidic residues" evidence="12">
    <location>
        <begin position="520"/>
        <end position="529"/>
    </location>
</feature>
<sequence>MAVYKNCFWLCVIVLCTVLAPSWCTTSTAGTCTNVKQLYTDRGFHEMDVPHTEIEGENLRICKTGKTCCTEDMEMKLSRYCTKEFSHLLDGSLQVVRSQFTRQTRRFDEFFRSLLKTSRQHLHDMFLRTYGLFYQEHSDVFRALFDDLDRYYAGDDLSLVEAVDSFFRSLYRRMFMLLNVQFVLDDAYLGCVAQYLDELQPFGDVPQKLSIQVKRSFVAARTFVQALAVGRDVITAVSEIEPTQQCQQALMRMSYCPSCSGITTVKACNNYCLNIMKGCLAYHAELNTEWNKYIGELQKLGLRLKGPFNIESVVEPINVKISDAIMNFQETGMQVSHKVFSGCGQPRMQRTKRAPATPAEGASSQELEYEPLKFKNVESTNDRSNSGSLSSLVHDIEKQVKNTESLWHHLPYSMCNKEDLAASASNEAECWNGNQISSYLPEVVGNGLELQNNNPEVEVDLTQPNAVVSQQVLTLKLMSARLTHAYNGIDVEWMDTAHIQTEADKQREVYTASGSGSGDGYDDNDDEDGDPRHSGGSGYYDDTYVDGIEGTGDGEPSYGEDRRSNQPDSEFDFTLHPTAEAPPRGHPSNTPRRRPDSGAPHQAALASSLLLLPLVVAAASRW</sequence>
<dbReference type="Pfam" id="PF01153">
    <property type="entry name" value="Glypican"/>
    <property type="match status" value="1"/>
</dbReference>
<name>A0ABM1DPX5_PRICU</name>
<evidence type="ECO:0000256" key="4">
    <source>
        <dbReference type="ARBA" id="ARBA00022622"/>
    </source>
</evidence>
<organism evidence="14 15">
    <name type="scientific">Priapulus caudatus</name>
    <name type="common">Priapulid worm</name>
    <dbReference type="NCBI Taxonomy" id="37621"/>
    <lineage>
        <taxon>Eukaryota</taxon>
        <taxon>Metazoa</taxon>
        <taxon>Ecdysozoa</taxon>
        <taxon>Scalidophora</taxon>
        <taxon>Priapulida</taxon>
        <taxon>Priapulimorpha</taxon>
        <taxon>Priapulimorphida</taxon>
        <taxon>Priapulidae</taxon>
        <taxon>Priapulus</taxon>
    </lineage>
</organism>
<evidence type="ECO:0000256" key="5">
    <source>
        <dbReference type="ARBA" id="ARBA00022729"/>
    </source>
</evidence>
<keyword evidence="3" id="KW-1003">Cell membrane</keyword>
<evidence type="ECO:0000256" key="7">
    <source>
        <dbReference type="ARBA" id="ARBA00023136"/>
    </source>
</evidence>
<keyword evidence="7" id="KW-0472">Membrane</keyword>
<dbReference type="Proteomes" id="UP000695022">
    <property type="component" value="Unplaced"/>
</dbReference>
<feature type="region of interest" description="Disordered" evidence="12">
    <location>
        <begin position="504"/>
        <end position="602"/>
    </location>
</feature>
<protein>
    <submittedName>
        <fullName evidence="15">Glypican-6-like</fullName>
    </submittedName>
</protein>
<keyword evidence="9" id="KW-0357">Heparan sulfate</keyword>
<evidence type="ECO:0000256" key="13">
    <source>
        <dbReference type="SAM" id="SignalP"/>
    </source>
</evidence>
<keyword evidence="5 13" id="KW-0732">Signal</keyword>
<evidence type="ECO:0000313" key="14">
    <source>
        <dbReference type="Proteomes" id="UP000695022"/>
    </source>
</evidence>
<comment type="subcellular location">
    <subcellularLocation>
        <location evidence="1">Cell membrane</location>
        <topology evidence="1">Lipid-anchor</topology>
        <topology evidence="1">GPI-anchor</topology>
    </subcellularLocation>
</comment>
<dbReference type="GeneID" id="106805040"/>
<dbReference type="InterPro" id="IPR001863">
    <property type="entry name" value="Glypican"/>
</dbReference>
<evidence type="ECO:0000313" key="15">
    <source>
        <dbReference type="RefSeq" id="XP_014661996.1"/>
    </source>
</evidence>
<feature type="signal peptide" evidence="13">
    <location>
        <begin position="1"/>
        <end position="24"/>
    </location>
</feature>
<evidence type="ECO:0000256" key="12">
    <source>
        <dbReference type="SAM" id="MobiDB-lite"/>
    </source>
</evidence>
<accession>A0ABM1DPX5</accession>
<keyword evidence="6" id="KW-0654">Proteoglycan</keyword>